<accession>A0A3D9XZF1</accession>
<gene>
    <name evidence="1" type="ORF">BDD41_0788</name>
</gene>
<reference evidence="1 2" key="1">
    <citation type="submission" date="2018-08" db="EMBL/GenBank/DDBJ databases">
        <title>Genomic Encyclopedia of Archaeal and Bacterial Type Strains, Phase II (KMG-II): from individual species to whole genera.</title>
        <authorList>
            <person name="Goeker M."/>
        </authorList>
    </citation>
    <scope>NUCLEOTIDE SEQUENCE [LARGE SCALE GENOMIC DNA]</scope>
    <source>
        <strain evidence="1 2">DSM 17099</strain>
    </source>
</reference>
<dbReference type="EMBL" id="QTUJ01000001">
    <property type="protein sequence ID" value="REF72319.1"/>
    <property type="molecule type" value="Genomic_DNA"/>
</dbReference>
<evidence type="ECO:0000313" key="2">
    <source>
        <dbReference type="Proteomes" id="UP000256941"/>
    </source>
</evidence>
<protein>
    <submittedName>
        <fullName evidence="1">Uncharacterized protein</fullName>
    </submittedName>
</protein>
<dbReference type="RefSeq" id="WP_147304453.1">
    <property type="nucleotide sequence ID" value="NZ_CP038196.1"/>
</dbReference>
<proteinExistence type="predicted"/>
<name>A0A3D9XZF1_PARVE</name>
<comment type="caution">
    <text evidence="1">The sequence shown here is derived from an EMBL/GenBank/DDBJ whole genome shotgun (WGS) entry which is preliminary data.</text>
</comment>
<organism evidence="1 2">
    <name type="scientific">Paracoccus versutus</name>
    <name type="common">Thiobacillus versutus</name>
    <dbReference type="NCBI Taxonomy" id="34007"/>
    <lineage>
        <taxon>Bacteria</taxon>
        <taxon>Pseudomonadati</taxon>
        <taxon>Pseudomonadota</taxon>
        <taxon>Alphaproteobacteria</taxon>
        <taxon>Rhodobacterales</taxon>
        <taxon>Paracoccaceae</taxon>
        <taxon>Paracoccus</taxon>
    </lineage>
</organism>
<dbReference type="Proteomes" id="UP000256941">
    <property type="component" value="Unassembled WGS sequence"/>
</dbReference>
<dbReference type="AlphaFoldDB" id="A0A3D9XZF1"/>
<evidence type="ECO:0000313" key="1">
    <source>
        <dbReference type="EMBL" id="REF72319.1"/>
    </source>
</evidence>
<sequence length="68" mass="7520">MNNTLQENRPWVVSADTIRSVIQSHGGNRVLLEIAMLDFVAKADPRSVVLGLVDYILASREQRPGDVS</sequence>